<dbReference type="AlphaFoldDB" id="A0A974D7J8"/>
<organism evidence="1 2">
    <name type="scientific">Xenopus laevis</name>
    <name type="common">African clawed frog</name>
    <dbReference type="NCBI Taxonomy" id="8355"/>
    <lineage>
        <taxon>Eukaryota</taxon>
        <taxon>Metazoa</taxon>
        <taxon>Chordata</taxon>
        <taxon>Craniata</taxon>
        <taxon>Vertebrata</taxon>
        <taxon>Euteleostomi</taxon>
        <taxon>Amphibia</taxon>
        <taxon>Batrachia</taxon>
        <taxon>Anura</taxon>
        <taxon>Pipoidea</taxon>
        <taxon>Pipidae</taxon>
        <taxon>Xenopodinae</taxon>
        <taxon>Xenopus</taxon>
        <taxon>Xenopus</taxon>
    </lineage>
</organism>
<reference evidence="2" key="1">
    <citation type="journal article" date="2016" name="Nature">
        <title>Genome evolution in the allotetraploid frog Xenopus laevis.</title>
        <authorList>
            <person name="Session A.M."/>
            <person name="Uno Y."/>
            <person name="Kwon T."/>
            <person name="Chapman J.A."/>
            <person name="Toyoda A."/>
            <person name="Takahashi S."/>
            <person name="Fukui A."/>
            <person name="Hikosaka A."/>
            <person name="Suzuki A."/>
            <person name="Kondo M."/>
            <person name="van Heeringen S.J."/>
            <person name="Quigley I."/>
            <person name="Heinz S."/>
            <person name="Ogino H."/>
            <person name="Ochi H."/>
            <person name="Hellsten U."/>
            <person name="Lyons J.B."/>
            <person name="Simakov O."/>
            <person name="Putnam N."/>
            <person name="Stites J."/>
            <person name="Kuroki Y."/>
            <person name="Tanaka T."/>
            <person name="Michiue T."/>
            <person name="Watanabe M."/>
            <person name="Bogdanovic O."/>
            <person name="Lister R."/>
            <person name="Georgiou G."/>
            <person name="Paranjpe S.S."/>
            <person name="van Kruijsbergen I."/>
            <person name="Shu S."/>
            <person name="Carlson J."/>
            <person name="Kinoshita T."/>
            <person name="Ohta Y."/>
            <person name="Mawaribuchi S."/>
            <person name="Jenkins J."/>
            <person name="Grimwood J."/>
            <person name="Schmutz J."/>
            <person name="Mitros T."/>
            <person name="Mozaffari S.V."/>
            <person name="Suzuki Y."/>
            <person name="Haramoto Y."/>
            <person name="Yamamoto T.S."/>
            <person name="Takagi C."/>
            <person name="Heald R."/>
            <person name="Miller K."/>
            <person name="Haudenschild C."/>
            <person name="Kitzman J."/>
            <person name="Nakayama T."/>
            <person name="Izutsu Y."/>
            <person name="Robert J."/>
            <person name="Fortriede J."/>
            <person name="Burns K."/>
            <person name="Lotay V."/>
            <person name="Karimi K."/>
            <person name="Yasuoka Y."/>
            <person name="Dichmann D.S."/>
            <person name="Flajnik M.F."/>
            <person name="Houston D.W."/>
            <person name="Shendure J."/>
            <person name="DuPasquier L."/>
            <person name="Vize P.D."/>
            <person name="Zorn A.M."/>
            <person name="Ito M."/>
            <person name="Marcotte E.M."/>
            <person name="Wallingford J.B."/>
            <person name="Ito Y."/>
            <person name="Asashima M."/>
            <person name="Ueno N."/>
            <person name="Matsuda Y."/>
            <person name="Veenstra G.J."/>
            <person name="Fujiyama A."/>
            <person name="Harland R.M."/>
            <person name="Taira M."/>
            <person name="Rokhsar D.S."/>
        </authorList>
    </citation>
    <scope>NUCLEOTIDE SEQUENCE [LARGE SCALE GENOMIC DNA]</scope>
    <source>
        <strain evidence="2">J</strain>
    </source>
</reference>
<gene>
    <name evidence="1" type="ORF">XELAEV_18019804mg</name>
</gene>
<protein>
    <submittedName>
        <fullName evidence="1">Uncharacterized protein</fullName>
    </submittedName>
</protein>
<sequence>MSLRAFHPFTDDSYSSFVQSGHTLVGINERLFQRNVTFLCMIVANTMSRLLLATEGTGYSQEGGGF</sequence>
<evidence type="ECO:0000313" key="1">
    <source>
        <dbReference type="EMBL" id="OCT86110.1"/>
    </source>
</evidence>
<dbReference type="Proteomes" id="UP000694892">
    <property type="component" value="Chromosome 3S"/>
</dbReference>
<name>A0A974D7J8_XENLA</name>
<evidence type="ECO:0000313" key="2">
    <source>
        <dbReference type="Proteomes" id="UP000694892"/>
    </source>
</evidence>
<proteinExistence type="predicted"/>
<dbReference type="EMBL" id="CM004471">
    <property type="protein sequence ID" value="OCT86110.1"/>
    <property type="molecule type" value="Genomic_DNA"/>
</dbReference>
<accession>A0A974D7J8</accession>